<feature type="region of interest" description="Disordered" evidence="7">
    <location>
        <begin position="19"/>
        <end position="38"/>
    </location>
</feature>
<dbReference type="PANTHER" id="PTHR18359">
    <property type="entry name" value="WD-REPEAT PROTEIN-RELATED"/>
    <property type="match status" value="1"/>
</dbReference>
<name>A0A1I7XV24_HETBA</name>
<evidence type="ECO:0000256" key="6">
    <source>
        <dbReference type="ARBA" id="ARBA00025767"/>
    </source>
</evidence>
<dbReference type="Proteomes" id="UP000095283">
    <property type="component" value="Unplaced"/>
</dbReference>
<reference evidence="9" key="1">
    <citation type="submission" date="2016-11" db="UniProtKB">
        <authorList>
            <consortium name="WormBaseParasite"/>
        </authorList>
    </citation>
    <scope>IDENTIFICATION</scope>
</reference>
<evidence type="ECO:0000313" key="9">
    <source>
        <dbReference type="WBParaSite" id="Hba_21338"/>
    </source>
</evidence>
<feature type="region of interest" description="Disordered" evidence="7">
    <location>
        <begin position="64"/>
        <end position="84"/>
    </location>
</feature>
<sequence length="480" mass="53058">MAPSKRYYDGGLVTNEAVEEKSDKSLKSKKKRGKHGEASLNTYLLDDTSEALLSKKLFGIVPSDAESSEDEVEQHVTDHNEEEQDTTAVWVDDDDFDDVVLPQGKMAAILRRSTDKSIEISGKDYQSRLREAFQRSQNGGKVPTWAKITKKLVPLPSDADNSDDEIETVLHEMVRSTGKYIEKDNLISKGIINTSRLQDITVGHADSKPLRVIRFHRTKPIVITAGESGIVQLYQVDSEVKKEHFMQSVRFKNFPVTSMDILSTGNSVICGSSSQDYLMNYDLVKGSVTQMRLPRSIPRQNVGRFSVSSDGSLLAMAGHSGQVYIISTASMEHVRSLSAPSGVTSLVFMPGTNKELWAMTECGQIAVWQLSSGDIHSFCDEGTVRGTKICISRDGEYVACGSNTGIVNIYDVEMARQKAEPSPLATISNLLTSCESIAFSHDCQITAMSSNVKKNQVKLAHMRSKTVFSNFPQRHEKSLK</sequence>
<dbReference type="InterPro" id="IPR001680">
    <property type="entry name" value="WD40_rpt"/>
</dbReference>
<keyword evidence="8" id="KW-1185">Reference proteome</keyword>
<proteinExistence type="inferred from homology"/>
<dbReference type="InterPro" id="IPR015943">
    <property type="entry name" value="WD40/YVTN_repeat-like_dom_sf"/>
</dbReference>
<dbReference type="WBParaSite" id="Hba_21338">
    <property type="protein sequence ID" value="Hba_21338"/>
    <property type="gene ID" value="Hba_21338"/>
</dbReference>
<evidence type="ECO:0000256" key="5">
    <source>
        <dbReference type="ARBA" id="ARBA00023242"/>
    </source>
</evidence>
<dbReference type="InterPro" id="IPR036322">
    <property type="entry name" value="WD40_repeat_dom_sf"/>
</dbReference>
<comment type="similarity">
    <text evidence="6">Belongs to the WD repeat UTP18 family.</text>
</comment>
<dbReference type="SMART" id="SM00320">
    <property type="entry name" value="WD40"/>
    <property type="match status" value="4"/>
</dbReference>
<evidence type="ECO:0000256" key="2">
    <source>
        <dbReference type="ARBA" id="ARBA00022552"/>
    </source>
</evidence>
<dbReference type="GO" id="GO:0034388">
    <property type="term" value="C:Pwp2p-containing subcomplex of 90S preribosome"/>
    <property type="evidence" value="ECO:0007669"/>
    <property type="project" value="TreeGrafter"/>
</dbReference>
<evidence type="ECO:0000256" key="4">
    <source>
        <dbReference type="ARBA" id="ARBA00022737"/>
    </source>
</evidence>
<evidence type="ECO:0000256" key="1">
    <source>
        <dbReference type="ARBA" id="ARBA00004604"/>
    </source>
</evidence>
<keyword evidence="3" id="KW-0853">WD repeat</keyword>
<evidence type="ECO:0000256" key="3">
    <source>
        <dbReference type="ARBA" id="ARBA00022574"/>
    </source>
</evidence>
<dbReference type="PANTHER" id="PTHR18359:SF0">
    <property type="entry name" value="U3 SMALL NUCLEOLAR RNA-ASSOCIATED PROTEIN 18 HOMOLOG"/>
    <property type="match status" value="1"/>
</dbReference>
<dbReference type="GO" id="GO:0006364">
    <property type="term" value="P:rRNA processing"/>
    <property type="evidence" value="ECO:0007669"/>
    <property type="project" value="UniProtKB-KW"/>
</dbReference>
<dbReference type="SUPFAM" id="SSF50978">
    <property type="entry name" value="WD40 repeat-like"/>
    <property type="match status" value="1"/>
</dbReference>
<keyword evidence="5" id="KW-0539">Nucleus</keyword>
<comment type="subcellular location">
    <subcellularLocation>
        <location evidence="1">Nucleus</location>
        <location evidence="1">Nucleolus</location>
    </subcellularLocation>
</comment>
<evidence type="ECO:0000313" key="8">
    <source>
        <dbReference type="Proteomes" id="UP000095283"/>
    </source>
</evidence>
<keyword evidence="4" id="KW-0677">Repeat</keyword>
<evidence type="ECO:0000256" key="7">
    <source>
        <dbReference type="SAM" id="MobiDB-lite"/>
    </source>
</evidence>
<keyword evidence="2" id="KW-0698">rRNA processing</keyword>
<dbReference type="AlphaFoldDB" id="A0A1I7XV24"/>
<dbReference type="GO" id="GO:0032040">
    <property type="term" value="C:small-subunit processome"/>
    <property type="evidence" value="ECO:0007669"/>
    <property type="project" value="TreeGrafter"/>
</dbReference>
<dbReference type="Gene3D" id="2.130.10.10">
    <property type="entry name" value="YVTN repeat-like/Quinoprotein amine dehydrogenase"/>
    <property type="match status" value="1"/>
</dbReference>
<dbReference type="InterPro" id="IPR045161">
    <property type="entry name" value="Utp18"/>
</dbReference>
<accession>A0A1I7XV24</accession>
<protein>
    <submittedName>
        <fullName evidence="9">WD_REPEATS_REGION domain-containing protein</fullName>
    </submittedName>
</protein>
<organism evidence="8 9">
    <name type="scientific">Heterorhabditis bacteriophora</name>
    <name type="common">Entomopathogenic nematode worm</name>
    <dbReference type="NCBI Taxonomy" id="37862"/>
    <lineage>
        <taxon>Eukaryota</taxon>
        <taxon>Metazoa</taxon>
        <taxon>Ecdysozoa</taxon>
        <taxon>Nematoda</taxon>
        <taxon>Chromadorea</taxon>
        <taxon>Rhabditida</taxon>
        <taxon>Rhabditina</taxon>
        <taxon>Rhabditomorpha</taxon>
        <taxon>Strongyloidea</taxon>
        <taxon>Heterorhabditidae</taxon>
        <taxon>Heterorhabditis</taxon>
    </lineage>
</organism>